<organism evidence="1 2">
    <name type="scientific">Erwinia pyrifoliae</name>
    <dbReference type="NCBI Taxonomy" id="79967"/>
    <lineage>
        <taxon>Bacteria</taxon>
        <taxon>Pseudomonadati</taxon>
        <taxon>Pseudomonadota</taxon>
        <taxon>Gammaproteobacteria</taxon>
        <taxon>Enterobacterales</taxon>
        <taxon>Erwiniaceae</taxon>
        <taxon>Erwinia</taxon>
    </lineage>
</organism>
<dbReference type="EMBL" id="CP103445">
    <property type="protein sequence ID" value="UWS34718.1"/>
    <property type="molecule type" value="Genomic_DNA"/>
</dbReference>
<evidence type="ECO:0000313" key="1">
    <source>
        <dbReference type="EMBL" id="UWS34718.1"/>
    </source>
</evidence>
<gene>
    <name evidence="1" type="ORF">NYP84_06045</name>
</gene>
<reference evidence="1" key="1">
    <citation type="submission" date="2022-07" db="EMBL/GenBank/DDBJ databases">
        <title>Genetic diversity of Erwinia pyrifoliae.</title>
        <authorList>
            <person name="Park D.S."/>
            <person name="Ham H."/>
        </authorList>
    </citation>
    <scope>NUCLEOTIDE SEQUENCE</scope>
    <source>
        <strain evidence="1">CP201486</strain>
    </source>
</reference>
<name>A0ABY5XCK8_ERWPY</name>
<sequence>MTHDDSPDEKWMAQWIRLANIIQRAAVICSKSFANIEFSLRDSPHLSRYPYFLHFSALEIRYPYPP</sequence>
<dbReference type="GeneID" id="92237450"/>
<evidence type="ECO:0000313" key="2">
    <source>
        <dbReference type="Proteomes" id="UP001058553"/>
    </source>
</evidence>
<protein>
    <submittedName>
        <fullName evidence="1">Uncharacterized protein</fullName>
    </submittedName>
</protein>
<dbReference type="RefSeq" id="WP_012667698.1">
    <property type="nucleotide sequence ID" value="NZ_CP023567.1"/>
</dbReference>
<dbReference type="Proteomes" id="UP001058553">
    <property type="component" value="Chromosome"/>
</dbReference>
<proteinExistence type="predicted"/>
<accession>A0ABY5XCK8</accession>
<keyword evidence="2" id="KW-1185">Reference proteome</keyword>